<feature type="compositionally biased region" description="Polar residues" evidence="1">
    <location>
        <begin position="231"/>
        <end position="244"/>
    </location>
</feature>
<feature type="region of interest" description="Disordered" evidence="1">
    <location>
        <begin position="1"/>
        <end position="29"/>
    </location>
</feature>
<proteinExistence type="predicted"/>
<dbReference type="Proteomes" id="UP000219338">
    <property type="component" value="Unassembled WGS sequence"/>
</dbReference>
<feature type="region of interest" description="Disordered" evidence="1">
    <location>
        <begin position="146"/>
        <end position="244"/>
    </location>
</feature>
<sequence length="767" mass="82298">MDPLRIPSTTTTTSTRSPSPAIPGAWPTTPLHKRSLTCPIPTQANAQSQHVPASATLPEPLHLDRVLNFHQRLSLALSEPDNNSKKQASFTVTPSCPNASPSMPSDDSDLTKYNPNDTSLSVVDTSVATSCTSPMTPERVLVKSLVESSPSSQMNDNVRIHGPKNRSHATSSEPDNIFSEGSSGRPSASFHGQGVLANSSFSSSPCPSPTSPMVFNSPSPSILPPRSRTRTNSSQASYDHLSSLSCMTSSEEDFGVVRTREPSRSLSPSPSSHASRYNQALRMPMLYTPERVSPSVEELAPPTIPMLTGLSLPGTPDDSLSMDGNPVSNSFLASPQSDVNEPEWTLALSAVTPTNSVSVHDTSPSLSLSPTSSFRAQLNLDAAEHVLNFPSHNPSSAGASVEPSPAIGMSETGSLETSAAEYAAAVMSSVWSSHNPSLDPIVIETTTRVEVSDDNNRRTRSVASDRPARAGSRQSWNKKREILHKVKKFGGRVLQLLTGGAGREERRKELPRPRSAPLMRTPSPPGIPSLDLGDDVRSLERGSSDEGNSRIRRPRPSLTAHTYTPVDTDANTPPPSIRVLPPSAPTSPYTNNRAVPKSESDVVANAQIAMHARPKTLAEIKSGHRFSLSAITRLTRPSSPPSASSVLISPPRRRRPVSALALPSRRPDSIQFDTQNMSLQDADVPVVRPGRRSTPANLLPPPGLNIPSTRRTPSPEPVAGPSRVRFSLDVETAKKNNRRRFSLSALSTFAAGLKEEGSWARHQPNGY</sequence>
<organism evidence="2 3">
    <name type="scientific">Armillaria ostoyae</name>
    <name type="common">Armillaria root rot fungus</name>
    <dbReference type="NCBI Taxonomy" id="47428"/>
    <lineage>
        <taxon>Eukaryota</taxon>
        <taxon>Fungi</taxon>
        <taxon>Dikarya</taxon>
        <taxon>Basidiomycota</taxon>
        <taxon>Agaricomycotina</taxon>
        <taxon>Agaricomycetes</taxon>
        <taxon>Agaricomycetidae</taxon>
        <taxon>Agaricales</taxon>
        <taxon>Marasmiineae</taxon>
        <taxon>Physalacriaceae</taxon>
        <taxon>Armillaria</taxon>
    </lineage>
</organism>
<feature type="compositionally biased region" description="Polar residues" evidence="1">
    <location>
        <begin position="168"/>
        <end position="186"/>
    </location>
</feature>
<feature type="region of interest" description="Disordered" evidence="1">
    <location>
        <begin position="78"/>
        <end position="112"/>
    </location>
</feature>
<gene>
    <name evidence="2" type="ORF">ARMOST_09035</name>
</gene>
<dbReference type="AlphaFoldDB" id="A0A284RAC6"/>
<reference evidence="3" key="1">
    <citation type="journal article" date="2017" name="Nat. Ecol. Evol.">
        <title>Genome expansion and lineage-specific genetic innovations in the forest pathogenic fungi Armillaria.</title>
        <authorList>
            <person name="Sipos G."/>
            <person name="Prasanna A.N."/>
            <person name="Walter M.C."/>
            <person name="O'Connor E."/>
            <person name="Balint B."/>
            <person name="Krizsan K."/>
            <person name="Kiss B."/>
            <person name="Hess J."/>
            <person name="Varga T."/>
            <person name="Slot J."/>
            <person name="Riley R."/>
            <person name="Boka B."/>
            <person name="Rigling D."/>
            <person name="Barry K."/>
            <person name="Lee J."/>
            <person name="Mihaltcheva S."/>
            <person name="LaButti K."/>
            <person name="Lipzen A."/>
            <person name="Waldron R."/>
            <person name="Moloney N.M."/>
            <person name="Sperisen C."/>
            <person name="Kredics L."/>
            <person name="Vagvoelgyi C."/>
            <person name="Patrignani A."/>
            <person name="Fitzpatrick D."/>
            <person name="Nagy I."/>
            <person name="Doyle S."/>
            <person name="Anderson J.B."/>
            <person name="Grigoriev I.V."/>
            <person name="Gueldener U."/>
            <person name="Muensterkoetter M."/>
            <person name="Nagy L.G."/>
        </authorList>
    </citation>
    <scope>NUCLEOTIDE SEQUENCE [LARGE SCALE GENOMIC DNA]</scope>
    <source>
        <strain evidence="3">C18/9</strain>
    </source>
</reference>
<feature type="compositionally biased region" description="Low complexity" evidence="1">
    <location>
        <begin position="641"/>
        <end position="650"/>
    </location>
</feature>
<feature type="region of interest" description="Disordered" evidence="1">
    <location>
        <begin position="690"/>
        <end position="722"/>
    </location>
</feature>
<evidence type="ECO:0000313" key="3">
    <source>
        <dbReference type="Proteomes" id="UP000219338"/>
    </source>
</evidence>
<feature type="region of interest" description="Disordered" evidence="1">
    <location>
        <begin position="497"/>
        <end position="598"/>
    </location>
</feature>
<feature type="compositionally biased region" description="Basic and acidic residues" evidence="1">
    <location>
        <begin position="534"/>
        <end position="549"/>
    </location>
</feature>
<dbReference type="OrthoDB" id="3052310at2759"/>
<feature type="compositionally biased region" description="Low complexity" evidence="1">
    <location>
        <begin position="217"/>
        <end position="226"/>
    </location>
</feature>
<feature type="compositionally biased region" description="Low complexity" evidence="1">
    <location>
        <begin position="7"/>
        <end position="19"/>
    </location>
</feature>
<feature type="region of interest" description="Disordered" evidence="1">
    <location>
        <begin position="449"/>
        <end position="479"/>
    </location>
</feature>
<dbReference type="OMA" id="IAMHARP"/>
<protein>
    <submittedName>
        <fullName evidence="2">Uncharacterized protein</fullName>
    </submittedName>
</protein>
<keyword evidence="3" id="KW-1185">Reference proteome</keyword>
<evidence type="ECO:0000313" key="2">
    <source>
        <dbReference type="EMBL" id="SJL05699.1"/>
    </source>
</evidence>
<feature type="compositionally biased region" description="Polar residues" evidence="1">
    <location>
        <begin position="85"/>
        <end position="112"/>
    </location>
</feature>
<feature type="compositionally biased region" description="Basic and acidic residues" evidence="1">
    <location>
        <begin position="502"/>
        <end position="512"/>
    </location>
</feature>
<name>A0A284RAC6_ARMOS</name>
<feature type="compositionally biased region" description="Polar residues" evidence="1">
    <location>
        <begin position="146"/>
        <end position="156"/>
    </location>
</feature>
<evidence type="ECO:0000256" key="1">
    <source>
        <dbReference type="SAM" id="MobiDB-lite"/>
    </source>
</evidence>
<feature type="region of interest" description="Disordered" evidence="1">
    <location>
        <begin position="631"/>
        <end position="655"/>
    </location>
</feature>
<accession>A0A284RAC6</accession>
<dbReference type="EMBL" id="FUEG01000006">
    <property type="protein sequence ID" value="SJL05699.1"/>
    <property type="molecule type" value="Genomic_DNA"/>
</dbReference>